<dbReference type="PANTHER" id="PTHR43283:SF3">
    <property type="entry name" value="BETA-LACTAMASE FAMILY PROTEIN (AFU_ORTHOLOGUE AFUA_5G07500)"/>
    <property type="match status" value="1"/>
</dbReference>
<dbReference type="Proteomes" id="UP000321518">
    <property type="component" value="Unassembled WGS sequence"/>
</dbReference>
<accession>A0A511KGE6</accession>
<dbReference type="Gene3D" id="3.40.710.10">
    <property type="entry name" value="DD-peptidase/beta-lactamase superfamily"/>
    <property type="match status" value="1"/>
</dbReference>
<dbReference type="PANTHER" id="PTHR43283">
    <property type="entry name" value="BETA-LACTAMASE-RELATED"/>
    <property type="match status" value="1"/>
</dbReference>
<protein>
    <submittedName>
        <fullName evidence="2">Beta-lactamase</fullName>
    </submittedName>
</protein>
<dbReference type="Pfam" id="PF00144">
    <property type="entry name" value="Beta-lactamase"/>
    <property type="match status" value="1"/>
</dbReference>
<feature type="domain" description="Beta-lactamase-related" evidence="1">
    <location>
        <begin position="61"/>
        <end position="388"/>
    </location>
</feature>
<gene>
    <name evidence="2" type="ORF">Rt10032_c08g3464</name>
</gene>
<comment type="caution">
    <text evidence="2">The sequence shown here is derived from an EMBL/GenBank/DDBJ whole genome shotgun (WGS) entry which is preliminary data.</text>
</comment>
<evidence type="ECO:0000313" key="2">
    <source>
        <dbReference type="EMBL" id="GEM09447.1"/>
    </source>
</evidence>
<reference evidence="2 3" key="1">
    <citation type="submission" date="2019-07" db="EMBL/GenBank/DDBJ databases">
        <title>Rhodotorula toruloides NBRC10032 genome sequencing.</title>
        <authorList>
            <person name="Shida Y."/>
            <person name="Takaku H."/>
            <person name="Ogasawara W."/>
            <person name="Mori K."/>
        </authorList>
    </citation>
    <scope>NUCLEOTIDE SEQUENCE [LARGE SCALE GENOMIC DNA]</scope>
    <source>
        <strain evidence="2 3">NBRC10032</strain>
    </source>
</reference>
<sequence>MLSTAPAIDAAIAKATSDPYYNLPRAVFLVATSNDASLYEGKGGWARLPAEPVSNEVLEREGEPITADSIFELYSATKLIAAIAVLQLVDEGKMRLDDDASKYIPELKETKLFKGFGDADGMILEDNTTPITIKMLLTHAAGFQYFMFNAEVVKIAQKLGIRALPNAEGAVRGWVTKVPLMFKPGEHFNYGPNIDWVTLAVEAVSGKPLEQYFKAYIFEPLGIHDMSFMPNPSQISMAFTDEEDPSKPLVIRPSAPLSKTQHFGGAGLKGSPRSYLKILRLLLRGGELDGVRILKKETVDLMFEDHLTTDQQRQELRFFGKDLFDPATRRATEPSRDLTHGIGGALTGKGLATGRGAGALTWSGMANTYWVVDREKDVAFVVWTNVMPFACQPIHNLWFDIESELYKGLA</sequence>
<dbReference type="OrthoDB" id="428260at2759"/>
<name>A0A511KGE6_RHOTO</name>
<proteinExistence type="predicted"/>
<evidence type="ECO:0000313" key="3">
    <source>
        <dbReference type="Proteomes" id="UP000321518"/>
    </source>
</evidence>
<evidence type="ECO:0000259" key="1">
    <source>
        <dbReference type="Pfam" id="PF00144"/>
    </source>
</evidence>
<dbReference type="SUPFAM" id="SSF56601">
    <property type="entry name" value="beta-lactamase/transpeptidase-like"/>
    <property type="match status" value="1"/>
</dbReference>
<dbReference type="InterPro" id="IPR050789">
    <property type="entry name" value="Diverse_Enzym_Activities"/>
</dbReference>
<dbReference type="AlphaFoldDB" id="A0A511KGE6"/>
<organism evidence="2 3">
    <name type="scientific">Rhodotorula toruloides</name>
    <name type="common">Yeast</name>
    <name type="synonym">Rhodosporidium toruloides</name>
    <dbReference type="NCBI Taxonomy" id="5286"/>
    <lineage>
        <taxon>Eukaryota</taxon>
        <taxon>Fungi</taxon>
        <taxon>Dikarya</taxon>
        <taxon>Basidiomycota</taxon>
        <taxon>Pucciniomycotina</taxon>
        <taxon>Microbotryomycetes</taxon>
        <taxon>Sporidiobolales</taxon>
        <taxon>Sporidiobolaceae</taxon>
        <taxon>Rhodotorula</taxon>
    </lineage>
</organism>
<dbReference type="InterPro" id="IPR001466">
    <property type="entry name" value="Beta-lactam-related"/>
</dbReference>
<dbReference type="EMBL" id="BJWK01000008">
    <property type="protein sequence ID" value="GEM09447.1"/>
    <property type="molecule type" value="Genomic_DNA"/>
</dbReference>
<dbReference type="InterPro" id="IPR012338">
    <property type="entry name" value="Beta-lactam/transpept-like"/>
</dbReference>